<gene>
    <name evidence="2" type="ORF">BO71DRAFT_65054</name>
</gene>
<evidence type="ECO:0000256" key="1">
    <source>
        <dbReference type="SAM" id="MobiDB-lite"/>
    </source>
</evidence>
<reference evidence="2 3" key="1">
    <citation type="submission" date="2018-02" db="EMBL/GenBank/DDBJ databases">
        <title>The genomes of Aspergillus section Nigri reveals drivers in fungal speciation.</title>
        <authorList>
            <consortium name="DOE Joint Genome Institute"/>
            <person name="Vesth T.C."/>
            <person name="Nybo J."/>
            <person name="Theobald S."/>
            <person name="Brandl J."/>
            <person name="Frisvad J.C."/>
            <person name="Nielsen K.F."/>
            <person name="Lyhne E.K."/>
            <person name="Kogle M.E."/>
            <person name="Kuo A."/>
            <person name="Riley R."/>
            <person name="Clum A."/>
            <person name="Nolan M."/>
            <person name="Lipzen A."/>
            <person name="Salamov A."/>
            <person name="Henrissat B."/>
            <person name="Wiebenga A."/>
            <person name="De vries R.P."/>
            <person name="Grigoriev I.V."/>
            <person name="Mortensen U.H."/>
            <person name="Andersen M.R."/>
            <person name="Baker S.E."/>
        </authorList>
    </citation>
    <scope>NUCLEOTIDE SEQUENCE [LARGE SCALE GENOMIC DNA]</scope>
    <source>
        <strain evidence="2 3">CBS 707.79</strain>
    </source>
</reference>
<evidence type="ECO:0000313" key="3">
    <source>
        <dbReference type="Proteomes" id="UP000247810"/>
    </source>
</evidence>
<accession>A0A319EC16</accession>
<name>A0A319EC16_9EURO</name>
<protein>
    <submittedName>
        <fullName evidence="2">Uncharacterized protein</fullName>
    </submittedName>
</protein>
<dbReference type="Proteomes" id="UP000247810">
    <property type="component" value="Unassembled WGS sequence"/>
</dbReference>
<dbReference type="AlphaFoldDB" id="A0A319EC16"/>
<feature type="compositionally biased region" description="Polar residues" evidence="1">
    <location>
        <begin position="1"/>
        <end position="12"/>
    </location>
</feature>
<organism evidence="2 3">
    <name type="scientific">Aspergillus ellipticus CBS 707.79</name>
    <dbReference type="NCBI Taxonomy" id="1448320"/>
    <lineage>
        <taxon>Eukaryota</taxon>
        <taxon>Fungi</taxon>
        <taxon>Dikarya</taxon>
        <taxon>Ascomycota</taxon>
        <taxon>Pezizomycotina</taxon>
        <taxon>Eurotiomycetes</taxon>
        <taxon>Eurotiomycetidae</taxon>
        <taxon>Eurotiales</taxon>
        <taxon>Aspergillaceae</taxon>
        <taxon>Aspergillus</taxon>
        <taxon>Aspergillus subgen. Circumdati</taxon>
    </lineage>
</organism>
<proteinExistence type="predicted"/>
<dbReference type="EMBL" id="KZ825813">
    <property type="protein sequence ID" value="PYH98308.1"/>
    <property type="molecule type" value="Genomic_DNA"/>
</dbReference>
<sequence length="235" mass="26554">MPWNFQGSQDTPHINPGPQPRNIESDQAANRPSPPGRSHDVWYLAYIPPWHVKTTNSKFPPNPGAEEDTWPDYVHATQKVPPDPMSQAQRGRERGPWGELEYVLVILDRTLAESISFKSTPTRARLRSELVDRKLPEIWGIGRRQATPNERRERGQSNPMTRPNATGMKSVIPDRYTRISPATHHLCALGGTERQSDSDSKMGSTPTRAPLPHGFVCTLYTIECRGRRRNGVCRC</sequence>
<dbReference type="VEuPathDB" id="FungiDB:BO71DRAFT_65054"/>
<keyword evidence="3" id="KW-1185">Reference proteome</keyword>
<feature type="region of interest" description="Disordered" evidence="1">
    <location>
        <begin position="1"/>
        <end position="40"/>
    </location>
</feature>
<evidence type="ECO:0000313" key="2">
    <source>
        <dbReference type="EMBL" id="PYH98308.1"/>
    </source>
</evidence>
<feature type="region of interest" description="Disordered" evidence="1">
    <location>
        <begin position="144"/>
        <end position="169"/>
    </location>
</feature>